<evidence type="ECO:0000313" key="1">
    <source>
        <dbReference type="EMBL" id="RIV82657.1"/>
    </source>
</evidence>
<reference evidence="1 2" key="1">
    <citation type="submission" date="2018-08" db="EMBL/GenBank/DDBJ databases">
        <title>Erythrobacter zhengii sp.nov., a bacterium isolated from deep-sea sediment.</title>
        <authorList>
            <person name="Fang C."/>
            <person name="Wu Y.-H."/>
            <person name="Sun C."/>
            <person name="Wang H."/>
            <person name="Cheng H."/>
            <person name="Meng F.-X."/>
            <person name="Wang C.-S."/>
            <person name="Xu X.-W."/>
        </authorList>
    </citation>
    <scope>NUCLEOTIDE SEQUENCE [LARGE SCALE GENOMIC DNA]</scope>
    <source>
        <strain evidence="1 2">CCTCC AB 2015396</strain>
    </source>
</reference>
<organism evidence="1 2">
    <name type="scientific">Aurantiacibacter xanthus</name>
    <dbReference type="NCBI Taxonomy" id="1784712"/>
    <lineage>
        <taxon>Bacteria</taxon>
        <taxon>Pseudomonadati</taxon>
        <taxon>Pseudomonadota</taxon>
        <taxon>Alphaproteobacteria</taxon>
        <taxon>Sphingomonadales</taxon>
        <taxon>Erythrobacteraceae</taxon>
        <taxon>Aurantiacibacter</taxon>
    </lineage>
</organism>
<sequence>MDRALIDLPPCEAPLVLPWPEAGAPGGLVTFEDAASWRDVVAGRSPSPFVPAMVGIKYARAQKLYLLGWIDTDLIEAGDLVALTAIELAVTDRYGHLFPKRRRSLSVPLRHMVEGDGLTDAAIPMVVRCGRTAIGRLTGDTEPTLARRRNQAAHGDPFNGMPVGGLLELVRDMIAEAAERVR</sequence>
<dbReference type="Proteomes" id="UP000265366">
    <property type="component" value="Unassembled WGS sequence"/>
</dbReference>
<dbReference type="RefSeq" id="WP_119593646.1">
    <property type="nucleotide sequence ID" value="NZ_QXFM01000117.1"/>
</dbReference>
<dbReference type="AlphaFoldDB" id="A0A3A1P148"/>
<gene>
    <name evidence="1" type="ORF">D2V17_15200</name>
</gene>
<name>A0A3A1P148_9SPHN</name>
<keyword evidence="2" id="KW-1185">Reference proteome</keyword>
<evidence type="ECO:0000313" key="2">
    <source>
        <dbReference type="Proteomes" id="UP000265366"/>
    </source>
</evidence>
<dbReference type="EMBL" id="QXFM01000117">
    <property type="protein sequence ID" value="RIV82657.1"/>
    <property type="molecule type" value="Genomic_DNA"/>
</dbReference>
<comment type="caution">
    <text evidence="1">The sequence shown here is derived from an EMBL/GenBank/DDBJ whole genome shotgun (WGS) entry which is preliminary data.</text>
</comment>
<protein>
    <submittedName>
        <fullName evidence="1">Uncharacterized protein</fullName>
    </submittedName>
</protein>
<accession>A0A3A1P148</accession>
<dbReference type="OrthoDB" id="7567395at2"/>
<proteinExistence type="predicted"/>